<gene>
    <name evidence="4" type="ORF">A8708_07790</name>
</gene>
<evidence type="ECO:0000313" key="4">
    <source>
        <dbReference type="EMBL" id="OAS16759.1"/>
    </source>
</evidence>
<keyword evidence="5" id="KW-1185">Reference proteome</keyword>
<evidence type="ECO:0000313" key="5">
    <source>
        <dbReference type="Proteomes" id="UP000078454"/>
    </source>
</evidence>
<dbReference type="STRING" id="1850517.A8708_07790"/>
<dbReference type="SUPFAM" id="SSF46689">
    <property type="entry name" value="Homeodomain-like"/>
    <property type="match status" value="1"/>
</dbReference>
<dbReference type="PANTHER" id="PTHR43479">
    <property type="entry name" value="ACREF/ENVCD OPERON REPRESSOR-RELATED"/>
    <property type="match status" value="1"/>
</dbReference>
<dbReference type="RefSeq" id="WP_068666943.1">
    <property type="nucleotide sequence ID" value="NZ_LYPB01000074.1"/>
</dbReference>
<evidence type="ECO:0000259" key="3">
    <source>
        <dbReference type="PROSITE" id="PS50977"/>
    </source>
</evidence>
<dbReference type="PROSITE" id="PS50977">
    <property type="entry name" value="HTH_TETR_2"/>
    <property type="match status" value="1"/>
</dbReference>
<dbReference type="Pfam" id="PF00440">
    <property type="entry name" value="TetR_N"/>
    <property type="match status" value="1"/>
</dbReference>
<comment type="caution">
    <text evidence="4">The sequence shown here is derived from an EMBL/GenBank/DDBJ whole genome shotgun (WGS) entry which is preliminary data.</text>
</comment>
<dbReference type="EMBL" id="LYPB01000074">
    <property type="protein sequence ID" value="OAS16759.1"/>
    <property type="molecule type" value="Genomic_DNA"/>
</dbReference>
<dbReference type="InterPro" id="IPR009057">
    <property type="entry name" value="Homeodomain-like_sf"/>
</dbReference>
<dbReference type="InterPro" id="IPR050624">
    <property type="entry name" value="HTH-type_Tx_Regulator"/>
</dbReference>
<dbReference type="AlphaFoldDB" id="A0A198A5K5"/>
<feature type="domain" description="HTH tetR-type" evidence="3">
    <location>
        <begin position="11"/>
        <end position="72"/>
    </location>
</feature>
<dbReference type="PANTHER" id="PTHR43479:SF7">
    <property type="entry name" value="TETR-FAMILY TRANSCRIPTIONAL REGULATOR"/>
    <property type="match status" value="1"/>
</dbReference>
<reference evidence="4 5" key="1">
    <citation type="submission" date="2016-05" db="EMBL/GenBank/DDBJ databases">
        <title>Paenibacillus sp. 1ZS3-15 nov., isolated from the rhizosphere soil.</title>
        <authorList>
            <person name="Zhang X.X."/>
            <person name="Zhang J."/>
        </authorList>
    </citation>
    <scope>NUCLEOTIDE SEQUENCE [LARGE SCALE GENOMIC DNA]</scope>
    <source>
        <strain evidence="4 5">1ZS3-15</strain>
    </source>
</reference>
<proteinExistence type="predicted"/>
<feature type="DNA-binding region" description="H-T-H motif" evidence="2">
    <location>
        <begin position="35"/>
        <end position="54"/>
    </location>
</feature>
<dbReference type="Gene3D" id="1.10.357.10">
    <property type="entry name" value="Tetracycline Repressor, domain 2"/>
    <property type="match status" value="1"/>
</dbReference>
<dbReference type="InterPro" id="IPR001647">
    <property type="entry name" value="HTH_TetR"/>
</dbReference>
<dbReference type="Proteomes" id="UP000078454">
    <property type="component" value="Unassembled WGS sequence"/>
</dbReference>
<accession>A0A198A5K5</accession>
<protein>
    <submittedName>
        <fullName evidence="4">TetR family transcriptional regulator</fullName>
    </submittedName>
</protein>
<dbReference type="GO" id="GO:0003677">
    <property type="term" value="F:DNA binding"/>
    <property type="evidence" value="ECO:0007669"/>
    <property type="project" value="UniProtKB-UniRule"/>
</dbReference>
<keyword evidence="1 2" id="KW-0238">DNA-binding</keyword>
<evidence type="ECO:0000256" key="1">
    <source>
        <dbReference type="ARBA" id="ARBA00023125"/>
    </source>
</evidence>
<evidence type="ECO:0000256" key="2">
    <source>
        <dbReference type="PROSITE-ProRule" id="PRU00335"/>
    </source>
</evidence>
<organism evidence="4 5">
    <name type="scientific">Paenibacillus oryzisoli</name>
    <dbReference type="NCBI Taxonomy" id="1850517"/>
    <lineage>
        <taxon>Bacteria</taxon>
        <taxon>Bacillati</taxon>
        <taxon>Bacillota</taxon>
        <taxon>Bacilli</taxon>
        <taxon>Bacillales</taxon>
        <taxon>Paenibacillaceae</taxon>
        <taxon>Paenibacillus</taxon>
    </lineage>
</organism>
<name>A0A198A5K5_9BACL</name>
<sequence length="197" mass="23121">MPLNENDPRVKRTRQLMIQSFMELLLEKKNIYSISVQDIAARATVNRTTFYAHFEDKFAFLECWMRDKFQRKLKEELPSSPLSNMSSLRTLILSVFDFLARTREYMKAEEDRKFEPLFEIAMQKELYQLLFEWLNKESETAVPQKMVEATSLVVSWGIFGSALQWSRNPENRTMEEMVQDLLVVVAASLAPIFSESN</sequence>
<dbReference type="OrthoDB" id="9810250at2"/>